<dbReference type="InterPro" id="IPR002401">
    <property type="entry name" value="Cyt_P450_E_grp-I"/>
</dbReference>
<keyword evidence="12" id="KW-0472">Membrane</keyword>
<keyword evidence="6" id="KW-0812">Transmembrane</keyword>
<name>S7R794_GLOTA</name>
<dbReference type="EMBL" id="KB469320">
    <property type="protein sequence ID" value="EPQ50255.1"/>
    <property type="molecule type" value="Genomic_DNA"/>
</dbReference>
<comment type="pathway">
    <text evidence="3">Secondary metabolite biosynthesis.</text>
</comment>
<dbReference type="eggNOG" id="KOG0156">
    <property type="taxonomic scope" value="Eukaryota"/>
</dbReference>
<comment type="subcellular location">
    <subcellularLocation>
        <location evidence="2">Membrane</location>
    </subcellularLocation>
</comment>
<evidence type="ECO:0000256" key="5">
    <source>
        <dbReference type="ARBA" id="ARBA00022617"/>
    </source>
</evidence>
<dbReference type="RefSeq" id="XP_007871284.1">
    <property type="nucleotide sequence ID" value="XM_007873093.1"/>
</dbReference>
<evidence type="ECO:0000256" key="7">
    <source>
        <dbReference type="ARBA" id="ARBA00022723"/>
    </source>
</evidence>
<dbReference type="GeneID" id="19305251"/>
<dbReference type="GO" id="GO:0016020">
    <property type="term" value="C:membrane"/>
    <property type="evidence" value="ECO:0007669"/>
    <property type="project" value="UniProtKB-SubCell"/>
</dbReference>
<sequence>TTSAISNFFLAMVLNPAAQERAQKEIDTVVGAGRLPSFDDRVSLPYVEAVIREVLRWRAVVPLGVSHANTEDDIYDGFFIPKGTTVVMNIWAMHMDERVYVDPESFEPERF</sequence>
<evidence type="ECO:0000256" key="3">
    <source>
        <dbReference type="ARBA" id="ARBA00005179"/>
    </source>
</evidence>
<dbReference type="GO" id="GO:0004497">
    <property type="term" value="F:monooxygenase activity"/>
    <property type="evidence" value="ECO:0007669"/>
    <property type="project" value="UniProtKB-KW"/>
</dbReference>
<proteinExistence type="inferred from homology"/>
<evidence type="ECO:0000256" key="10">
    <source>
        <dbReference type="ARBA" id="ARBA00023004"/>
    </source>
</evidence>
<dbReference type="AlphaFoldDB" id="S7R794"/>
<evidence type="ECO:0000256" key="6">
    <source>
        <dbReference type="ARBA" id="ARBA00022692"/>
    </source>
</evidence>
<dbReference type="PANTHER" id="PTHR46300:SF2">
    <property type="entry name" value="CYTOCHROME P450 MONOOXYGENASE ALNH-RELATED"/>
    <property type="match status" value="1"/>
</dbReference>
<dbReference type="PRINTS" id="PR00463">
    <property type="entry name" value="EP450I"/>
</dbReference>
<protein>
    <submittedName>
        <fullName evidence="13">Cytochrome P450</fullName>
    </submittedName>
</protein>
<evidence type="ECO:0000256" key="4">
    <source>
        <dbReference type="ARBA" id="ARBA00010617"/>
    </source>
</evidence>
<evidence type="ECO:0000256" key="2">
    <source>
        <dbReference type="ARBA" id="ARBA00004370"/>
    </source>
</evidence>
<comment type="cofactor">
    <cofactor evidence="1">
        <name>heme</name>
        <dbReference type="ChEBI" id="CHEBI:30413"/>
    </cofactor>
</comment>
<dbReference type="STRING" id="670483.S7R794"/>
<dbReference type="Proteomes" id="UP000030669">
    <property type="component" value="Unassembled WGS sequence"/>
</dbReference>
<keyword evidence="10" id="KW-0408">Iron</keyword>
<dbReference type="PANTHER" id="PTHR46300">
    <property type="entry name" value="P450, PUTATIVE (EUROFUNG)-RELATED-RELATED"/>
    <property type="match status" value="1"/>
</dbReference>
<dbReference type="OrthoDB" id="2789670at2759"/>
<comment type="similarity">
    <text evidence="4">Belongs to the cytochrome P450 family.</text>
</comment>
<dbReference type="GO" id="GO:0020037">
    <property type="term" value="F:heme binding"/>
    <property type="evidence" value="ECO:0007669"/>
    <property type="project" value="InterPro"/>
</dbReference>
<dbReference type="GO" id="GO:0005506">
    <property type="term" value="F:iron ion binding"/>
    <property type="evidence" value="ECO:0007669"/>
    <property type="project" value="InterPro"/>
</dbReference>
<evidence type="ECO:0000313" key="14">
    <source>
        <dbReference type="Proteomes" id="UP000030669"/>
    </source>
</evidence>
<keyword evidence="8" id="KW-1133">Transmembrane helix</keyword>
<dbReference type="Gene3D" id="1.10.630.10">
    <property type="entry name" value="Cytochrome P450"/>
    <property type="match status" value="1"/>
</dbReference>
<dbReference type="InterPro" id="IPR036396">
    <property type="entry name" value="Cyt_P450_sf"/>
</dbReference>
<accession>S7R794</accession>
<evidence type="ECO:0000256" key="8">
    <source>
        <dbReference type="ARBA" id="ARBA00022989"/>
    </source>
</evidence>
<evidence type="ECO:0000256" key="1">
    <source>
        <dbReference type="ARBA" id="ARBA00001971"/>
    </source>
</evidence>
<dbReference type="OMA" id="YANIELM"/>
<keyword evidence="11" id="KW-0503">Monooxygenase</keyword>
<reference evidence="13 14" key="1">
    <citation type="journal article" date="2012" name="Science">
        <title>The Paleozoic origin of enzymatic lignin decomposition reconstructed from 31 fungal genomes.</title>
        <authorList>
            <person name="Floudas D."/>
            <person name="Binder M."/>
            <person name="Riley R."/>
            <person name="Barry K."/>
            <person name="Blanchette R.A."/>
            <person name="Henrissat B."/>
            <person name="Martinez A.T."/>
            <person name="Otillar R."/>
            <person name="Spatafora J.W."/>
            <person name="Yadav J.S."/>
            <person name="Aerts A."/>
            <person name="Benoit I."/>
            <person name="Boyd A."/>
            <person name="Carlson A."/>
            <person name="Copeland A."/>
            <person name="Coutinho P.M."/>
            <person name="de Vries R.P."/>
            <person name="Ferreira P."/>
            <person name="Findley K."/>
            <person name="Foster B."/>
            <person name="Gaskell J."/>
            <person name="Glotzer D."/>
            <person name="Gorecki P."/>
            <person name="Heitman J."/>
            <person name="Hesse C."/>
            <person name="Hori C."/>
            <person name="Igarashi K."/>
            <person name="Jurgens J.A."/>
            <person name="Kallen N."/>
            <person name="Kersten P."/>
            <person name="Kohler A."/>
            <person name="Kuees U."/>
            <person name="Kumar T.K.A."/>
            <person name="Kuo A."/>
            <person name="LaButti K."/>
            <person name="Larrondo L.F."/>
            <person name="Lindquist E."/>
            <person name="Ling A."/>
            <person name="Lombard V."/>
            <person name="Lucas S."/>
            <person name="Lundell T."/>
            <person name="Martin R."/>
            <person name="McLaughlin D.J."/>
            <person name="Morgenstern I."/>
            <person name="Morin E."/>
            <person name="Murat C."/>
            <person name="Nagy L.G."/>
            <person name="Nolan M."/>
            <person name="Ohm R.A."/>
            <person name="Patyshakuliyeva A."/>
            <person name="Rokas A."/>
            <person name="Ruiz-Duenas F.J."/>
            <person name="Sabat G."/>
            <person name="Salamov A."/>
            <person name="Samejima M."/>
            <person name="Schmutz J."/>
            <person name="Slot J.C."/>
            <person name="St John F."/>
            <person name="Stenlid J."/>
            <person name="Sun H."/>
            <person name="Sun S."/>
            <person name="Syed K."/>
            <person name="Tsang A."/>
            <person name="Wiebenga A."/>
            <person name="Young D."/>
            <person name="Pisabarro A."/>
            <person name="Eastwood D.C."/>
            <person name="Martin F."/>
            <person name="Cullen D."/>
            <person name="Grigoriev I.V."/>
            <person name="Hibbett D.S."/>
        </authorList>
    </citation>
    <scope>NUCLEOTIDE SEQUENCE [LARGE SCALE GENOMIC DNA]</scope>
    <source>
        <strain evidence="13 14">ATCC 11539</strain>
    </source>
</reference>
<gene>
    <name evidence="13" type="ORF">GLOTRDRAFT_28451</name>
</gene>
<dbReference type="SUPFAM" id="SSF48264">
    <property type="entry name" value="Cytochrome P450"/>
    <property type="match status" value="1"/>
</dbReference>
<dbReference type="InterPro" id="IPR001128">
    <property type="entry name" value="Cyt_P450"/>
</dbReference>
<dbReference type="HOGENOM" id="CLU_001570_20_3_1"/>
<evidence type="ECO:0000256" key="9">
    <source>
        <dbReference type="ARBA" id="ARBA00023002"/>
    </source>
</evidence>
<keyword evidence="7" id="KW-0479">Metal-binding</keyword>
<keyword evidence="9" id="KW-0560">Oxidoreductase</keyword>
<evidence type="ECO:0000313" key="13">
    <source>
        <dbReference type="EMBL" id="EPQ50255.1"/>
    </source>
</evidence>
<evidence type="ECO:0000256" key="12">
    <source>
        <dbReference type="ARBA" id="ARBA00023136"/>
    </source>
</evidence>
<keyword evidence="14" id="KW-1185">Reference proteome</keyword>
<dbReference type="KEGG" id="gtr:GLOTRDRAFT_28451"/>
<dbReference type="Pfam" id="PF00067">
    <property type="entry name" value="p450"/>
    <property type="match status" value="1"/>
</dbReference>
<evidence type="ECO:0000256" key="11">
    <source>
        <dbReference type="ARBA" id="ARBA00023033"/>
    </source>
</evidence>
<dbReference type="GO" id="GO:0016705">
    <property type="term" value="F:oxidoreductase activity, acting on paired donors, with incorporation or reduction of molecular oxygen"/>
    <property type="evidence" value="ECO:0007669"/>
    <property type="project" value="InterPro"/>
</dbReference>
<feature type="non-terminal residue" evidence="13">
    <location>
        <position position="111"/>
    </location>
</feature>
<feature type="non-terminal residue" evidence="13">
    <location>
        <position position="1"/>
    </location>
</feature>
<keyword evidence="5" id="KW-0349">Heme</keyword>
<dbReference type="InterPro" id="IPR050364">
    <property type="entry name" value="Cytochrome_P450_fung"/>
</dbReference>
<organism evidence="13 14">
    <name type="scientific">Gloeophyllum trabeum (strain ATCC 11539 / FP-39264 / Madison 617)</name>
    <name type="common">Brown rot fungus</name>
    <dbReference type="NCBI Taxonomy" id="670483"/>
    <lineage>
        <taxon>Eukaryota</taxon>
        <taxon>Fungi</taxon>
        <taxon>Dikarya</taxon>
        <taxon>Basidiomycota</taxon>
        <taxon>Agaricomycotina</taxon>
        <taxon>Agaricomycetes</taxon>
        <taxon>Gloeophyllales</taxon>
        <taxon>Gloeophyllaceae</taxon>
        <taxon>Gloeophyllum</taxon>
    </lineage>
</organism>